<dbReference type="CDD" id="cd02511">
    <property type="entry name" value="Beta4Glucosyltransferase"/>
    <property type="match status" value="1"/>
</dbReference>
<dbReference type="InterPro" id="IPR029044">
    <property type="entry name" value="Nucleotide-diphossugar_trans"/>
</dbReference>
<dbReference type="SMART" id="SM00028">
    <property type="entry name" value="TPR"/>
    <property type="match status" value="3"/>
</dbReference>
<keyword evidence="3" id="KW-1185">Reference proteome</keyword>
<dbReference type="InterPro" id="IPR019734">
    <property type="entry name" value="TPR_rpt"/>
</dbReference>
<evidence type="ECO:0000313" key="2">
    <source>
        <dbReference type="EMBL" id="GAA0767742.1"/>
    </source>
</evidence>
<gene>
    <name evidence="2" type="ORF">GCM10008908_07170</name>
</gene>
<name>A0ABP3VRW4_CLOSU</name>
<dbReference type="PANTHER" id="PTHR43630">
    <property type="entry name" value="POLY-BETA-1,6-N-ACETYL-D-GLUCOSAMINE SYNTHASE"/>
    <property type="match status" value="1"/>
</dbReference>
<sequence length="466" mass="55219">MNKNILLSICMIVKNEEENIEKCLKSMIPLINEDSIELIIVDTGSTDKTVDICKKYTKHVYNKQWNDDFSEARNYSISIAKGEYIFIQDADQTIDEKSIDRLINLFKNKGYRNYNTIYIKLRNYLNEKLDKFSELRFPLIFKNDGDFKYTGAVHNQPIFKKPIMYSDIQINHYGYIMNEEKRLAKFNRTATILKKELEREPDNYYYRFQLAKSYNSIGDYNNAMIQVDYYMKYIIDSKNYSKDDLKYYRTAAQTYYINDNFDKTIYICNRVLDGFPNFLDFIYLKGLSLGKKEIYEESNKELSNYLKVLDRGLYLENNEVEMFSISSRDNAVKTIEKNRREMEFNNHVLVIKSNLKVLMETNIKEAVKIIEELKKIEKYNNIKDLEFFSITSVIYFLNMNYEKALEEVDKGLSMDNNSFDLVYNKACILEGKGNFKEAIKYYDLARSLCNDAELLLIINNKLKESK</sequence>
<dbReference type="EMBL" id="BAAACI010000001">
    <property type="protein sequence ID" value="GAA0767742.1"/>
    <property type="molecule type" value="Genomic_DNA"/>
</dbReference>
<dbReference type="Gene3D" id="1.25.40.10">
    <property type="entry name" value="Tetratricopeptide repeat domain"/>
    <property type="match status" value="2"/>
</dbReference>
<dbReference type="InterPro" id="IPR001173">
    <property type="entry name" value="Glyco_trans_2-like"/>
</dbReference>
<reference evidence="3" key="1">
    <citation type="journal article" date="2019" name="Int. J. Syst. Evol. Microbiol.">
        <title>The Global Catalogue of Microorganisms (GCM) 10K type strain sequencing project: providing services to taxonomists for standard genome sequencing and annotation.</title>
        <authorList>
            <consortium name="The Broad Institute Genomics Platform"/>
            <consortium name="The Broad Institute Genome Sequencing Center for Infectious Disease"/>
            <person name="Wu L."/>
            <person name="Ma J."/>
        </authorList>
    </citation>
    <scope>NUCLEOTIDE SEQUENCE [LARGE SCALE GENOMIC DNA]</scope>
    <source>
        <strain evidence="3">JCM 1417</strain>
    </source>
</reference>
<dbReference type="Gene3D" id="3.90.550.10">
    <property type="entry name" value="Spore Coat Polysaccharide Biosynthesis Protein SpsA, Chain A"/>
    <property type="match status" value="1"/>
</dbReference>
<dbReference type="Pfam" id="PF00535">
    <property type="entry name" value="Glycos_transf_2"/>
    <property type="match status" value="1"/>
</dbReference>
<organism evidence="2 3">
    <name type="scientific">Clostridium subterminale</name>
    <dbReference type="NCBI Taxonomy" id="1550"/>
    <lineage>
        <taxon>Bacteria</taxon>
        <taxon>Bacillati</taxon>
        <taxon>Bacillota</taxon>
        <taxon>Clostridia</taxon>
        <taxon>Eubacteriales</taxon>
        <taxon>Clostridiaceae</taxon>
        <taxon>Clostridium</taxon>
    </lineage>
</organism>
<protein>
    <recommendedName>
        <fullName evidence="1">Glycosyltransferase 2-like domain-containing protein</fullName>
    </recommendedName>
</protein>
<dbReference type="Proteomes" id="UP001501047">
    <property type="component" value="Unassembled WGS sequence"/>
</dbReference>
<accession>A0ABP3VRW4</accession>
<feature type="domain" description="Glycosyltransferase 2-like" evidence="1">
    <location>
        <begin position="8"/>
        <end position="132"/>
    </location>
</feature>
<dbReference type="InterPro" id="IPR011990">
    <property type="entry name" value="TPR-like_helical_dom_sf"/>
</dbReference>
<dbReference type="SUPFAM" id="SSF53448">
    <property type="entry name" value="Nucleotide-diphospho-sugar transferases"/>
    <property type="match status" value="1"/>
</dbReference>
<dbReference type="SUPFAM" id="SSF48452">
    <property type="entry name" value="TPR-like"/>
    <property type="match status" value="1"/>
</dbReference>
<dbReference type="RefSeq" id="WP_343823698.1">
    <property type="nucleotide sequence ID" value="NZ_BAAACI010000001.1"/>
</dbReference>
<comment type="caution">
    <text evidence="2">The sequence shown here is derived from an EMBL/GenBank/DDBJ whole genome shotgun (WGS) entry which is preliminary data.</text>
</comment>
<evidence type="ECO:0000313" key="3">
    <source>
        <dbReference type="Proteomes" id="UP001501047"/>
    </source>
</evidence>
<evidence type="ECO:0000259" key="1">
    <source>
        <dbReference type="Pfam" id="PF00535"/>
    </source>
</evidence>
<proteinExistence type="predicted"/>
<dbReference type="PANTHER" id="PTHR43630:SF2">
    <property type="entry name" value="GLYCOSYLTRANSFERASE"/>
    <property type="match status" value="1"/>
</dbReference>